<evidence type="ECO:0000313" key="5">
    <source>
        <dbReference type="EMBL" id="MCM3716146.1"/>
    </source>
</evidence>
<name>A0A9X2DSZ5_9BACI</name>
<keyword evidence="1 5" id="KW-0378">Hydrolase</keyword>
<dbReference type="GO" id="GO:0009253">
    <property type="term" value="P:peptidoglycan catabolic process"/>
    <property type="evidence" value="ECO:0007669"/>
    <property type="project" value="InterPro"/>
</dbReference>
<comment type="caution">
    <text evidence="5">The sequence shown here is derived from an EMBL/GenBank/DDBJ whole genome shotgun (WGS) entry which is preliminary data.</text>
</comment>
<dbReference type="PANTHER" id="PTHR30404">
    <property type="entry name" value="N-ACETYLMURAMOYL-L-ALANINE AMIDASE"/>
    <property type="match status" value="1"/>
</dbReference>
<keyword evidence="2" id="KW-0961">Cell wall biogenesis/degradation</keyword>
<evidence type="ECO:0000259" key="4">
    <source>
        <dbReference type="PROSITE" id="PS51781"/>
    </source>
</evidence>
<dbReference type="GO" id="GO:0008745">
    <property type="term" value="F:N-acetylmuramoyl-L-alanine amidase activity"/>
    <property type="evidence" value="ECO:0007669"/>
    <property type="project" value="UniProtKB-EC"/>
</dbReference>
<dbReference type="GO" id="GO:0030288">
    <property type="term" value="C:outer membrane-bounded periplasmic space"/>
    <property type="evidence" value="ECO:0007669"/>
    <property type="project" value="TreeGrafter"/>
</dbReference>
<accession>A0A9X2DSZ5</accession>
<dbReference type="CDD" id="cd02696">
    <property type="entry name" value="MurNAc-LAA"/>
    <property type="match status" value="1"/>
</dbReference>
<reference evidence="5" key="1">
    <citation type="submission" date="2022-05" db="EMBL/GenBank/DDBJ databases">
        <title>Comparative Genomics of Spacecraft Associated Microbes.</title>
        <authorList>
            <person name="Tran M.T."/>
            <person name="Wright A."/>
            <person name="Seuylemezian A."/>
            <person name="Eisen J."/>
            <person name="Coil D."/>
        </authorList>
    </citation>
    <scope>NUCLEOTIDE SEQUENCE</scope>
    <source>
        <strain evidence="5">214.1.1</strain>
    </source>
</reference>
<dbReference type="Gene3D" id="3.30.457.10">
    <property type="entry name" value="Copper amine oxidase-like, N-terminal domain"/>
    <property type="match status" value="1"/>
</dbReference>
<feature type="signal peptide" evidence="3">
    <location>
        <begin position="1"/>
        <end position="26"/>
    </location>
</feature>
<dbReference type="InterPro" id="IPR003646">
    <property type="entry name" value="SH3-like_bac-type"/>
</dbReference>
<dbReference type="EC" id="3.5.1.28" evidence="5"/>
<dbReference type="InterPro" id="IPR002508">
    <property type="entry name" value="MurNAc-LAA_cat"/>
</dbReference>
<dbReference type="InterPro" id="IPR036582">
    <property type="entry name" value="Mao_N_sf"/>
</dbReference>
<evidence type="ECO:0000256" key="1">
    <source>
        <dbReference type="ARBA" id="ARBA00022801"/>
    </source>
</evidence>
<feature type="domain" description="SH3b" evidence="4">
    <location>
        <begin position="27"/>
        <end position="90"/>
    </location>
</feature>
<dbReference type="Gene3D" id="2.30.30.40">
    <property type="entry name" value="SH3 Domains"/>
    <property type="match status" value="2"/>
</dbReference>
<dbReference type="InterPro" id="IPR050695">
    <property type="entry name" value="N-acetylmuramoyl_amidase_3"/>
</dbReference>
<protein>
    <submittedName>
        <fullName evidence="5">N-acetylmuramoyl-L-alanine amidase</fullName>
        <ecNumber evidence="5">3.5.1.28</ecNumber>
    </submittedName>
</protein>
<organism evidence="5 6">
    <name type="scientific">Halalkalibacter oceani</name>
    <dbReference type="NCBI Taxonomy" id="1653776"/>
    <lineage>
        <taxon>Bacteria</taxon>
        <taxon>Bacillati</taxon>
        <taxon>Bacillota</taxon>
        <taxon>Bacilli</taxon>
        <taxon>Bacillales</taxon>
        <taxon>Bacillaceae</taxon>
        <taxon>Halalkalibacter</taxon>
    </lineage>
</organism>
<dbReference type="EMBL" id="JAMBOL010000029">
    <property type="protein sequence ID" value="MCM3716146.1"/>
    <property type="molecule type" value="Genomic_DNA"/>
</dbReference>
<evidence type="ECO:0000256" key="3">
    <source>
        <dbReference type="SAM" id="SignalP"/>
    </source>
</evidence>
<dbReference type="PROSITE" id="PS51781">
    <property type="entry name" value="SH3B"/>
    <property type="match status" value="2"/>
</dbReference>
<dbReference type="RefSeq" id="WP_251224823.1">
    <property type="nucleotide sequence ID" value="NZ_JAMBOL010000029.1"/>
</dbReference>
<dbReference type="SMART" id="SM00287">
    <property type="entry name" value="SH3b"/>
    <property type="match status" value="2"/>
</dbReference>
<dbReference type="SUPFAM" id="SSF53187">
    <property type="entry name" value="Zn-dependent exopeptidases"/>
    <property type="match status" value="1"/>
</dbReference>
<dbReference type="Proteomes" id="UP001139179">
    <property type="component" value="Unassembled WGS sequence"/>
</dbReference>
<keyword evidence="3" id="KW-0732">Signal</keyword>
<keyword evidence="6" id="KW-1185">Reference proteome</keyword>
<proteinExistence type="predicted"/>
<evidence type="ECO:0000313" key="6">
    <source>
        <dbReference type="Proteomes" id="UP001139179"/>
    </source>
</evidence>
<feature type="chain" id="PRO_5040864398" evidence="3">
    <location>
        <begin position="27"/>
        <end position="577"/>
    </location>
</feature>
<dbReference type="GO" id="GO:0071555">
    <property type="term" value="P:cell wall organization"/>
    <property type="evidence" value="ECO:0007669"/>
    <property type="project" value="UniProtKB-KW"/>
</dbReference>
<dbReference type="SMART" id="SM00646">
    <property type="entry name" value="Ami_3"/>
    <property type="match status" value="1"/>
</dbReference>
<dbReference type="AlphaFoldDB" id="A0A9X2DSZ5"/>
<dbReference type="InterPro" id="IPR012854">
    <property type="entry name" value="Cu_amine_oxidase-like_N"/>
</dbReference>
<sequence>MSGKRIFIAVFIIACTLFLGATYAAAASEGTVTSGSTLNVRAEPSTTSERIGSLQPGATVTIIRTSGDWHQIQLQGRNGYVHKDYITVKSSASANDISIYVNNQKLEPTISKVPMENNHVLVPFRVIGEALGIDVKWQQQIKQVTAREGGTEVILTVNKEEAKVNGQTLQVSPAPKIIENSTVIPLRFFAEAFGKDVSWNQATKEVRVNSSTAAPPVQQPPETDVKGAYSGQVSRADSLQVRTGPGTQYESIGQLSKGARVEVSGFSDRWAKISFNGREAYVHSYYLDLYAGNQQQKMLGQPTISEVSNTTTVTWPKIGGTVASSHSQSGNKVTIQTDAVEVEQLTRAVKGVADFAISNQSNGKTITFTVSDGYQAAVSHTTGELIINVTPKVAGKPLSGKKIVIDPGHGGSDPGATANGLQEKELVLDVGLRTEKLLREAGANVIMTRDADVYPSLSDRVKVAHDVNAEVFISIHANAAGSEAAKGTETYWYATYSAANSEKLANSIHKRLIAHLGTTDRGVKQGNFQVIRETRMPSVLLELGFITNPSEAELLKKDSFRQSSAQAIYEGLLDYYK</sequence>
<feature type="domain" description="SH3b" evidence="4">
    <location>
        <begin position="229"/>
        <end position="291"/>
    </location>
</feature>
<dbReference type="Pfam" id="PF01520">
    <property type="entry name" value="Amidase_3"/>
    <property type="match status" value="1"/>
</dbReference>
<gene>
    <name evidence="5" type="ORF">M3202_19055</name>
</gene>
<dbReference type="Gene3D" id="3.40.630.40">
    <property type="entry name" value="Zn-dependent exopeptidases"/>
    <property type="match status" value="1"/>
</dbReference>
<dbReference type="SUPFAM" id="SSF55383">
    <property type="entry name" value="Copper amine oxidase, domain N"/>
    <property type="match status" value="1"/>
</dbReference>
<dbReference type="Pfam" id="PF08239">
    <property type="entry name" value="SH3_3"/>
    <property type="match status" value="2"/>
</dbReference>
<dbReference type="PANTHER" id="PTHR30404:SF0">
    <property type="entry name" value="N-ACETYLMURAMOYL-L-ALANINE AMIDASE AMIC"/>
    <property type="match status" value="1"/>
</dbReference>
<dbReference type="Pfam" id="PF07833">
    <property type="entry name" value="Cu_amine_oxidN1"/>
    <property type="match status" value="1"/>
</dbReference>
<evidence type="ECO:0000256" key="2">
    <source>
        <dbReference type="ARBA" id="ARBA00023316"/>
    </source>
</evidence>